<feature type="transmembrane region" description="Helical" evidence="1">
    <location>
        <begin position="99"/>
        <end position="119"/>
    </location>
</feature>
<name>A0A2N6TNN2_FUSNU</name>
<reference evidence="2 3" key="1">
    <citation type="submission" date="2017-09" db="EMBL/GenBank/DDBJ databases">
        <title>Bacterial strain isolated from the female urinary microbiota.</title>
        <authorList>
            <person name="Thomas-White K."/>
            <person name="Kumar N."/>
            <person name="Forster S."/>
            <person name="Putonti C."/>
            <person name="Lawley T."/>
            <person name="Wolfe A.J."/>
        </authorList>
    </citation>
    <scope>NUCLEOTIDE SEQUENCE [LARGE SCALE GENOMIC DNA]</scope>
    <source>
        <strain evidence="2 3">UMB0249</strain>
    </source>
</reference>
<feature type="transmembrane region" description="Helical" evidence="1">
    <location>
        <begin position="256"/>
        <end position="274"/>
    </location>
</feature>
<keyword evidence="1" id="KW-1133">Transmembrane helix</keyword>
<dbReference type="PANTHER" id="PTHR36840">
    <property type="entry name" value="BLL5714 PROTEIN"/>
    <property type="match status" value="1"/>
</dbReference>
<feature type="transmembrane region" description="Helical" evidence="1">
    <location>
        <begin position="43"/>
        <end position="64"/>
    </location>
</feature>
<feature type="transmembrane region" description="Helical" evidence="1">
    <location>
        <begin position="217"/>
        <end position="236"/>
    </location>
</feature>
<dbReference type="EMBL" id="PNHC01000001">
    <property type="protein sequence ID" value="PMC70922.1"/>
    <property type="molecule type" value="Genomic_DNA"/>
</dbReference>
<evidence type="ECO:0000313" key="2">
    <source>
        <dbReference type="EMBL" id="PMC70922.1"/>
    </source>
</evidence>
<feature type="transmembrane region" description="Helical" evidence="1">
    <location>
        <begin position="345"/>
        <end position="364"/>
    </location>
</feature>
<sequence>MEIFEKKVSMTELFYDLIFVVAIGKMTHVLHHLDNGIIEPLSYFKYLIILISWINVWMIQAVFNNRYGDDDTIDQLFLYFDVFLLVYLLNLTSENFRSAFFNYNLLIIIITLSQMAQYLRQFFKRKENAQTTLIMSFVYIFLVKIIFIGIGIIIPYEMGIILVVIGTLLAWLLPQAFLKPMKKYPVNFPNLVERMTLLIIIAFGEAITGMIPYFKITSLLTTFLIFSSVVSLFYFYKMYFDKIINIDNTNSTGTGLIYLHYLILIGIEGLIVTIEFINEPHLNINNIFLVSFLYASLVAFYSGILLHYQYNKENLKFNRHCIVQHYIILLLGFFISLYFKDNHFLILFMVTIINIFAALNMWNFEKNK</sequence>
<feature type="transmembrane region" description="Helical" evidence="1">
    <location>
        <begin position="160"/>
        <end position="179"/>
    </location>
</feature>
<dbReference type="RefSeq" id="WP_158391470.1">
    <property type="nucleotide sequence ID" value="NZ_PNHC01000001.1"/>
</dbReference>
<feature type="transmembrane region" description="Helical" evidence="1">
    <location>
        <begin position="320"/>
        <end position="339"/>
    </location>
</feature>
<evidence type="ECO:0000256" key="1">
    <source>
        <dbReference type="SAM" id="Phobius"/>
    </source>
</evidence>
<organism evidence="2 3">
    <name type="scientific">Fusobacterium nucleatum</name>
    <dbReference type="NCBI Taxonomy" id="851"/>
    <lineage>
        <taxon>Bacteria</taxon>
        <taxon>Fusobacteriati</taxon>
        <taxon>Fusobacteriota</taxon>
        <taxon>Fusobacteriia</taxon>
        <taxon>Fusobacteriales</taxon>
        <taxon>Fusobacteriaceae</taxon>
        <taxon>Fusobacterium</taxon>
    </lineage>
</organism>
<feature type="transmembrane region" description="Helical" evidence="1">
    <location>
        <begin position="131"/>
        <end position="154"/>
    </location>
</feature>
<dbReference type="Proteomes" id="UP000235733">
    <property type="component" value="Unassembled WGS sequence"/>
</dbReference>
<evidence type="ECO:0008006" key="4">
    <source>
        <dbReference type="Google" id="ProtNLM"/>
    </source>
</evidence>
<comment type="caution">
    <text evidence="2">The sequence shown here is derived from an EMBL/GenBank/DDBJ whole genome shotgun (WGS) entry which is preliminary data.</text>
</comment>
<protein>
    <recommendedName>
        <fullName evidence="4">Low temperature requirement protein A</fullName>
    </recommendedName>
</protein>
<dbReference type="Pfam" id="PF06772">
    <property type="entry name" value="LtrA"/>
    <property type="match status" value="1"/>
</dbReference>
<dbReference type="PANTHER" id="PTHR36840:SF1">
    <property type="entry name" value="BLL5714 PROTEIN"/>
    <property type="match status" value="1"/>
</dbReference>
<dbReference type="AlphaFoldDB" id="A0A2N6TNN2"/>
<gene>
    <name evidence="2" type="ORF">CJ209_00975</name>
</gene>
<keyword evidence="1" id="KW-0472">Membrane</keyword>
<accession>A0A2N6TNN2</accession>
<feature type="transmembrane region" description="Helical" evidence="1">
    <location>
        <begin position="76"/>
        <end position="93"/>
    </location>
</feature>
<evidence type="ECO:0000313" key="3">
    <source>
        <dbReference type="Proteomes" id="UP000235733"/>
    </source>
</evidence>
<proteinExistence type="predicted"/>
<feature type="transmembrane region" description="Helical" evidence="1">
    <location>
        <begin position="286"/>
        <end position="308"/>
    </location>
</feature>
<keyword evidence="1" id="KW-0812">Transmembrane</keyword>
<feature type="transmembrane region" description="Helical" evidence="1">
    <location>
        <begin position="191"/>
        <end position="211"/>
    </location>
</feature>
<feature type="transmembrane region" description="Helical" evidence="1">
    <location>
        <begin position="12"/>
        <end position="31"/>
    </location>
</feature>
<dbReference type="InterPro" id="IPR010640">
    <property type="entry name" value="Low_temperature_requirement_A"/>
</dbReference>